<dbReference type="EMBL" id="JBHFGJ010000002">
    <property type="protein sequence ID" value="MFB2652195.1"/>
    <property type="molecule type" value="Genomic_DNA"/>
</dbReference>
<sequence length="202" mass="22563">MANLYLISQGDAAVEAFQPSEPSQATLSSLGEVHVNMLAHSLRDTRFEMVYACSSPLSMETAEILNRNRKRAISVIKRLALADFKSDFDINGECFDLSLCIYTMMAQSRGFCSSIHAQLKIVEKRLLEIVENIGALYKGNVLIVMEPLMVKLLTNHFLSEQNVETKWNSIRPASLSILHSDAKGCHLILNNDISHYQCQSVA</sequence>
<protein>
    <submittedName>
        <fullName evidence="1">Histidine phosphatase family protein</fullName>
    </submittedName>
</protein>
<gene>
    <name evidence="1" type="ORF">ACE02L_05545</name>
</gene>
<comment type="caution">
    <text evidence="1">The sequence shown here is derived from an EMBL/GenBank/DDBJ whole genome shotgun (WGS) entry which is preliminary data.</text>
</comment>
<organism evidence="1 2">
    <name type="scientific">Shewanella seohaensis</name>
    <dbReference type="NCBI Taxonomy" id="755175"/>
    <lineage>
        <taxon>Bacteria</taxon>
        <taxon>Pseudomonadati</taxon>
        <taxon>Pseudomonadota</taxon>
        <taxon>Gammaproteobacteria</taxon>
        <taxon>Alteromonadales</taxon>
        <taxon>Shewanellaceae</taxon>
        <taxon>Shewanella</taxon>
    </lineage>
</organism>
<dbReference type="Pfam" id="PF00300">
    <property type="entry name" value="His_Phos_1"/>
    <property type="match status" value="1"/>
</dbReference>
<evidence type="ECO:0000313" key="2">
    <source>
        <dbReference type="Proteomes" id="UP001576726"/>
    </source>
</evidence>
<dbReference type="SUPFAM" id="SSF53254">
    <property type="entry name" value="Phosphoglycerate mutase-like"/>
    <property type="match status" value="1"/>
</dbReference>
<evidence type="ECO:0000313" key="1">
    <source>
        <dbReference type="EMBL" id="MFB2652195.1"/>
    </source>
</evidence>
<dbReference type="InterPro" id="IPR013078">
    <property type="entry name" value="His_Pase_superF_clade-1"/>
</dbReference>
<dbReference type="InterPro" id="IPR029033">
    <property type="entry name" value="His_PPase_superfam"/>
</dbReference>
<keyword evidence="2" id="KW-1185">Reference proteome</keyword>
<proteinExistence type="predicted"/>
<dbReference type="Proteomes" id="UP001576726">
    <property type="component" value="Unassembled WGS sequence"/>
</dbReference>
<name>A0ABV4VSP9_9GAMM</name>
<reference evidence="1 2" key="1">
    <citation type="submission" date="2024-09" db="EMBL/GenBank/DDBJ databases">
        <authorList>
            <person name="Zhang Y."/>
        </authorList>
    </citation>
    <scope>NUCLEOTIDE SEQUENCE [LARGE SCALE GENOMIC DNA]</scope>
    <source>
        <strain evidence="1 2">SH314</strain>
    </source>
</reference>
<dbReference type="RefSeq" id="WP_374918623.1">
    <property type="nucleotide sequence ID" value="NZ_JBHFGJ010000002.1"/>
</dbReference>
<dbReference type="Gene3D" id="3.40.50.1240">
    <property type="entry name" value="Phosphoglycerate mutase-like"/>
    <property type="match status" value="1"/>
</dbReference>
<accession>A0ABV4VSP9</accession>